<name>A0A8I2C0Y2_BRAEL</name>
<comment type="caution">
    <text evidence="1">The sequence shown here is derived from an EMBL/GenBank/DDBJ whole genome shotgun (WGS) entry which is preliminary data.</text>
</comment>
<dbReference type="InterPro" id="IPR021327">
    <property type="entry name" value="DUF2934"/>
</dbReference>
<organism evidence="1 2">
    <name type="scientific">Bradyrhizobium elkanii</name>
    <dbReference type="NCBI Taxonomy" id="29448"/>
    <lineage>
        <taxon>Bacteria</taxon>
        <taxon>Pseudomonadati</taxon>
        <taxon>Pseudomonadota</taxon>
        <taxon>Alphaproteobacteria</taxon>
        <taxon>Hyphomicrobiales</taxon>
        <taxon>Nitrobacteraceae</taxon>
        <taxon>Bradyrhizobium</taxon>
    </lineage>
</organism>
<evidence type="ECO:0008006" key="3">
    <source>
        <dbReference type="Google" id="ProtNLM"/>
    </source>
</evidence>
<dbReference type="Proteomes" id="UP000673383">
    <property type="component" value="Unassembled WGS sequence"/>
</dbReference>
<sequence>MSQADLDEIRARAYELWEQAGKPEGRIDEFWFQAEQQLKEERVRHELKTPDSL</sequence>
<dbReference type="EMBL" id="JAFICZ010000001">
    <property type="protein sequence ID" value="MBP1294245.1"/>
    <property type="molecule type" value="Genomic_DNA"/>
</dbReference>
<accession>A0A8I2C0Y2</accession>
<dbReference type="AlphaFoldDB" id="A0A8I2C0Y2"/>
<evidence type="ECO:0000313" key="1">
    <source>
        <dbReference type="EMBL" id="MBP1294245.1"/>
    </source>
</evidence>
<dbReference type="Pfam" id="PF11154">
    <property type="entry name" value="DUF2934"/>
    <property type="match status" value="1"/>
</dbReference>
<dbReference type="RefSeq" id="WP_209944243.1">
    <property type="nucleotide sequence ID" value="NZ_JAFICZ010000001.1"/>
</dbReference>
<reference evidence="1" key="1">
    <citation type="submission" date="2021-02" db="EMBL/GenBank/DDBJ databases">
        <title>Genomic Encyclopedia of Type Strains, Phase IV (KMG-V): Genome sequencing to study the core and pangenomes of soil and plant-associated prokaryotes.</title>
        <authorList>
            <person name="Whitman W."/>
        </authorList>
    </citation>
    <scope>NUCLEOTIDE SEQUENCE</scope>
    <source>
        <strain evidence="1">USDA 406</strain>
    </source>
</reference>
<evidence type="ECO:0000313" key="2">
    <source>
        <dbReference type="Proteomes" id="UP000673383"/>
    </source>
</evidence>
<proteinExistence type="predicted"/>
<gene>
    <name evidence="1" type="ORF">JOH49_003998</name>
</gene>
<protein>
    <recommendedName>
        <fullName evidence="3">DUF2934 domain-containing protein</fullName>
    </recommendedName>
</protein>